<reference evidence="2" key="1">
    <citation type="submission" date="2020-04" db="EMBL/GenBank/DDBJ databases">
        <title>Genome Assembly and Annotation of Botryosphaeria dothidea sdau 11-99, a Latent Pathogen of Apple Fruit Ring Rot in China.</title>
        <authorList>
            <person name="Yu C."/>
            <person name="Diao Y."/>
            <person name="Lu Q."/>
            <person name="Zhao J."/>
            <person name="Cui S."/>
            <person name="Peng C."/>
            <person name="He B."/>
            <person name="Liu H."/>
        </authorList>
    </citation>
    <scope>NUCLEOTIDE SEQUENCE [LARGE SCALE GENOMIC DNA]</scope>
    <source>
        <strain evidence="2">Sdau11-99</strain>
    </source>
</reference>
<proteinExistence type="predicted"/>
<dbReference type="SUPFAM" id="SSF55729">
    <property type="entry name" value="Acyl-CoA N-acyltransferases (Nat)"/>
    <property type="match status" value="1"/>
</dbReference>
<accession>A0A8H4N1H0</accession>
<evidence type="ECO:0000313" key="2">
    <source>
        <dbReference type="EMBL" id="KAF4307344.1"/>
    </source>
</evidence>
<dbReference type="GO" id="GO:0016747">
    <property type="term" value="F:acyltransferase activity, transferring groups other than amino-acyl groups"/>
    <property type="evidence" value="ECO:0007669"/>
    <property type="project" value="InterPro"/>
</dbReference>
<dbReference type="AlphaFoldDB" id="A0A8H4N1H0"/>
<dbReference type="Gene3D" id="3.40.630.30">
    <property type="match status" value="1"/>
</dbReference>
<dbReference type="Pfam" id="PF13302">
    <property type="entry name" value="Acetyltransf_3"/>
    <property type="match status" value="1"/>
</dbReference>
<dbReference type="EMBL" id="WWBZ02000033">
    <property type="protein sequence ID" value="KAF4307344.1"/>
    <property type="molecule type" value="Genomic_DNA"/>
</dbReference>
<dbReference type="PANTHER" id="PTHR43792">
    <property type="entry name" value="GNAT FAMILY, PUTATIVE (AFU_ORTHOLOGUE AFUA_3G00765)-RELATED-RELATED"/>
    <property type="match status" value="1"/>
</dbReference>
<dbReference type="InterPro" id="IPR051531">
    <property type="entry name" value="N-acetyltransferase"/>
</dbReference>
<dbReference type="InterPro" id="IPR016181">
    <property type="entry name" value="Acyl_CoA_acyltransferase"/>
</dbReference>
<sequence length="207" mass="22406">MTDPDFHITTPRLYLSHLQPSLPAHCAFLVALYNSPAFIASVGGTPTSITTPAAARALLAGRLRADHARNGYGTYLVSLRPADPFPDNTPFSEVVQRCRPVGTVSLMRGEPPDVHAVPDLGFAILPAEMRKGYAREAAEGLLRYAERELGVREVLGLFDPANEGSRGVFRSLGFEDRGVRRLRAFGGVEGAVWVKEGMAEDLGLYGL</sequence>
<dbReference type="PANTHER" id="PTHR43792:SF16">
    <property type="entry name" value="N-ACETYLTRANSFERASE DOMAIN-CONTAINING PROTEIN"/>
    <property type="match status" value="1"/>
</dbReference>
<name>A0A8H4N1H0_9PEZI</name>
<feature type="domain" description="N-acetyltransferase" evidence="1">
    <location>
        <begin position="12"/>
        <end position="175"/>
    </location>
</feature>
<organism evidence="2 3">
    <name type="scientific">Botryosphaeria dothidea</name>
    <dbReference type="NCBI Taxonomy" id="55169"/>
    <lineage>
        <taxon>Eukaryota</taxon>
        <taxon>Fungi</taxon>
        <taxon>Dikarya</taxon>
        <taxon>Ascomycota</taxon>
        <taxon>Pezizomycotina</taxon>
        <taxon>Dothideomycetes</taxon>
        <taxon>Dothideomycetes incertae sedis</taxon>
        <taxon>Botryosphaeriales</taxon>
        <taxon>Botryosphaeriaceae</taxon>
        <taxon>Botryosphaeria</taxon>
    </lineage>
</organism>
<keyword evidence="3" id="KW-1185">Reference proteome</keyword>
<protein>
    <submittedName>
        <fullName evidence="2">Acyl-CoA N-acyltransferase</fullName>
    </submittedName>
</protein>
<gene>
    <name evidence="2" type="ORF">GTA08_BOTSDO05375</name>
</gene>
<comment type="caution">
    <text evidence="2">The sequence shown here is derived from an EMBL/GenBank/DDBJ whole genome shotgun (WGS) entry which is preliminary data.</text>
</comment>
<dbReference type="Proteomes" id="UP000572817">
    <property type="component" value="Unassembled WGS sequence"/>
</dbReference>
<dbReference type="OrthoDB" id="630895at2759"/>
<evidence type="ECO:0000259" key="1">
    <source>
        <dbReference type="Pfam" id="PF13302"/>
    </source>
</evidence>
<evidence type="ECO:0000313" key="3">
    <source>
        <dbReference type="Proteomes" id="UP000572817"/>
    </source>
</evidence>
<dbReference type="InterPro" id="IPR000182">
    <property type="entry name" value="GNAT_dom"/>
</dbReference>